<dbReference type="Gene3D" id="3.40.830.10">
    <property type="entry name" value="LigB-like"/>
    <property type="match status" value="1"/>
</dbReference>
<sequence>MQPTLYLSHGSPMLALQDHPARHFIAGLGATLERPDAIVVISAHWESDVPTVNAVDVNETIHDFYGFPPALYALNYPAPGSPDLAARVVDLLGDAGLRAGIDTRRGLDHGAWTPLLLMWPEHTIPVVQLSIQSRLGPGHHVQLGRALSELRKENVLVLASGSFTHNLRAISRHLGDGPSPEWVTAFADWMHEALMNGRTCDLVSYRRLAPYAVENHPTDEHLLPLFVALGAAGEGAKPTRIHQSTDLGILRMDAYRFD</sequence>
<dbReference type="RefSeq" id="WP_183625178.1">
    <property type="nucleotide sequence ID" value="NZ_JACIDX010000007.1"/>
</dbReference>
<dbReference type="Pfam" id="PF02900">
    <property type="entry name" value="LigB"/>
    <property type="match status" value="1"/>
</dbReference>
<comment type="similarity">
    <text evidence="2">Belongs to the DODA-type extradiol aromatic ring-opening dioxygenase family.</text>
</comment>
<comment type="cofactor">
    <cofactor evidence="1">
        <name>Zn(2+)</name>
        <dbReference type="ChEBI" id="CHEBI:29105"/>
    </cofactor>
</comment>
<evidence type="ECO:0000256" key="2">
    <source>
        <dbReference type="ARBA" id="ARBA00007581"/>
    </source>
</evidence>
<evidence type="ECO:0000256" key="4">
    <source>
        <dbReference type="ARBA" id="ARBA00022833"/>
    </source>
</evidence>
<gene>
    <name evidence="7" type="ORF">GGR38_002076</name>
</gene>
<name>A0A7W6CEN0_9SPHN</name>
<keyword evidence="8" id="KW-1185">Reference proteome</keyword>
<keyword evidence="4" id="KW-0862">Zinc</keyword>
<dbReference type="EMBL" id="JACIDX010000007">
    <property type="protein sequence ID" value="MBB3955124.1"/>
    <property type="molecule type" value="Genomic_DNA"/>
</dbReference>
<dbReference type="GO" id="GO:0008198">
    <property type="term" value="F:ferrous iron binding"/>
    <property type="evidence" value="ECO:0007669"/>
    <property type="project" value="InterPro"/>
</dbReference>
<dbReference type="InterPro" id="IPR014436">
    <property type="entry name" value="Extradiol_dOase_DODA"/>
</dbReference>
<dbReference type="AlphaFoldDB" id="A0A7W6CEN0"/>
<proteinExistence type="inferred from homology"/>
<evidence type="ECO:0000259" key="6">
    <source>
        <dbReference type="Pfam" id="PF02900"/>
    </source>
</evidence>
<organism evidence="7 8">
    <name type="scientific">Novosphingobium sediminicola</name>
    <dbReference type="NCBI Taxonomy" id="563162"/>
    <lineage>
        <taxon>Bacteria</taxon>
        <taxon>Pseudomonadati</taxon>
        <taxon>Pseudomonadota</taxon>
        <taxon>Alphaproteobacteria</taxon>
        <taxon>Sphingomonadales</taxon>
        <taxon>Sphingomonadaceae</taxon>
        <taxon>Novosphingobium</taxon>
    </lineage>
</organism>
<dbReference type="CDD" id="cd07363">
    <property type="entry name" value="45_DOPA_Dioxygenase"/>
    <property type="match status" value="1"/>
</dbReference>
<dbReference type="SUPFAM" id="SSF53213">
    <property type="entry name" value="LigB-like"/>
    <property type="match status" value="1"/>
</dbReference>
<protein>
    <submittedName>
        <fullName evidence="7">4,5-DOPA dioxygenase extradiol</fullName>
        <ecNumber evidence="7">1.13.11.-</ecNumber>
    </submittedName>
</protein>
<keyword evidence="5 7" id="KW-0560">Oxidoreductase</keyword>
<dbReference type="GO" id="GO:0016702">
    <property type="term" value="F:oxidoreductase activity, acting on single donors with incorporation of molecular oxygen, incorporation of two atoms of oxygen"/>
    <property type="evidence" value="ECO:0007669"/>
    <property type="project" value="UniProtKB-ARBA"/>
</dbReference>
<comment type="caution">
    <text evidence="7">The sequence shown here is derived from an EMBL/GenBank/DDBJ whole genome shotgun (WGS) entry which is preliminary data.</text>
</comment>
<feature type="domain" description="Extradiol ring-cleavage dioxygenase class III enzyme subunit B" evidence="6">
    <location>
        <begin position="4"/>
        <end position="240"/>
    </location>
</feature>
<dbReference type="GO" id="GO:0008270">
    <property type="term" value="F:zinc ion binding"/>
    <property type="evidence" value="ECO:0007669"/>
    <property type="project" value="InterPro"/>
</dbReference>
<dbReference type="EC" id="1.13.11.-" evidence="7"/>
<keyword evidence="7" id="KW-0223">Dioxygenase</keyword>
<evidence type="ECO:0000256" key="5">
    <source>
        <dbReference type="ARBA" id="ARBA00023002"/>
    </source>
</evidence>
<keyword evidence="3" id="KW-0479">Metal-binding</keyword>
<dbReference type="PANTHER" id="PTHR30096:SF0">
    <property type="entry name" value="4,5-DOPA DIOXYGENASE EXTRADIOL-LIKE PROTEIN"/>
    <property type="match status" value="1"/>
</dbReference>
<dbReference type="Proteomes" id="UP000548867">
    <property type="component" value="Unassembled WGS sequence"/>
</dbReference>
<dbReference type="PANTHER" id="PTHR30096">
    <property type="entry name" value="4,5-DOPA DIOXYGENASE EXTRADIOL-LIKE PROTEIN"/>
    <property type="match status" value="1"/>
</dbReference>
<evidence type="ECO:0000313" key="7">
    <source>
        <dbReference type="EMBL" id="MBB3955124.1"/>
    </source>
</evidence>
<evidence type="ECO:0000256" key="1">
    <source>
        <dbReference type="ARBA" id="ARBA00001947"/>
    </source>
</evidence>
<dbReference type="PIRSF" id="PIRSF006157">
    <property type="entry name" value="Doxgns_DODA"/>
    <property type="match status" value="1"/>
</dbReference>
<accession>A0A7W6CEN0</accession>
<evidence type="ECO:0000256" key="3">
    <source>
        <dbReference type="ARBA" id="ARBA00022723"/>
    </source>
</evidence>
<dbReference type="InterPro" id="IPR004183">
    <property type="entry name" value="Xdiol_dOase_suB"/>
</dbReference>
<evidence type="ECO:0000313" key="8">
    <source>
        <dbReference type="Proteomes" id="UP000548867"/>
    </source>
</evidence>
<reference evidence="7 8" key="1">
    <citation type="submission" date="2020-08" db="EMBL/GenBank/DDBJ databases">
        <title>Genomic Encyclopedia of Type Strains, Phase IV (KMG-IV): sequencing the most valuable type-strain genomes for metagenomic binning, comparative biology and taxonomic classification.</title>
        <authorList>
            <person name="Goeker M."/>
        </authorList>
    </citation>
    <scope>NUCLEOTIDE SEQUENCE [LARGE SCALE GENOMIC DNA]</scope>
    <source>
        <strain evidence="7 8">DSM 27057</strain>
    </source>
</reference>